<feature type="compositionally biased region" description="Basic and acidic residues" evidence="8">
    <location>
        <begin position="1"/>
        <end position="15"/>
    </location>
</feature>
<keyword evidence="7" id="KW-0175">Coiled coil</keyword>
<dbReference type="PANTHER" id="PTHR46174:SF1">
    <property type="entry name" value="CXXC-TYPE ZINC FINGER PROTEIN 1"/>
    <property type="match status" value="1"/>
</dbReference>
<dbReference type="InterPro" id="IPR037869">
    <property type="entry name" value="Spp1/CFP1"/>
</dbReference>
<evidence type="ECO:0000256" key="5">
    <source>
        <dbReference type="ARBA" id="ARBA00023242"/>
    </source>
</evidence>
<dbReference type="InterPro" id="IPR019786">
    <property type="entry name" value="Zinc_finger_PHD-type_CS"/>
</dbReference>
<protein>
    <submittedName>
        <fullName evidence="10">Compass component spp1</fullName>
    </submittedName>
</protein>
<name>A0ABR5BPQ0_9TREE</name>
<feature type="coiled-coil region" evidence="7">
    <location>
        <begin position="539"/>
        <end position="579"/>
    </location>
</feature>
<dbReference type="InterPro" id="IPR013083">
    <property type="entry name" value="Znf_RING/FYVE/PHD"/>
</dbReference>
<feature type="region of interest" description="Disordered" evidence="8">
    <location>
        <begin position="246"/>
        <end position="271"/>
    </location>
</feature>
<evidence type="ECO:0000313" key="10">
    <source>
        <dbReference type="EMBL" id="KIR77617.1"/>
    </source>
</evidence>
<proteinExistence type="predicted"/>
<evidence type="ECO:0000256" key="3">
    <source>
        <dbReference type="ARBA" id="ARBA00022771"/>
    </source>
</evidence>
<organism evidence="10 11">
    <name type="scientific">Cryptococcus gattii EJB2</name>
    <dbReference type="NCBI Taxonomy" id="1296103"/>
    <lineage>
        <taxon>Eukaryota</taxon>
        <taxon>Fungi</taxon>
        <taxon>Dikarya</taxon>
        <taxon>Basidiomycota</taxon>
        <taxon>Agaricomycotina</taxon>
        <taxon>Tremellomycetes</taxon>
        <taxon>Tremellales</taxon>
        <taxon>Cryptococcaceae</taxon>
        <taxon>Cryptococcus</taxon>
        <taxon>Cryptococcus gattii species complex</taxon>
    </lineage>
</organism>
<evidence type="ECO:0000256" key="7">
    <source>
        <dbReference type="SAM" id="Coils"/>
    </source>
</evidence>
<feature type="region of interest" description="Disordered" evidence="8">
    <location>
        <begin position="1"/>
        <end position="99"/>
    </location>
</feature>
<dbReference type="InterPro" id="IPR001965">
    <property type="entry name" value="Znf_PHD"/>
</dbReference>
<dbReference type="SUPFAM" id="SSF57903">
    <property type="entry name" value="FYVE/PHD zinc finger"/>
    <property type="match status" value="1"/>
</dbReference>
<dbReference type="InterPro" id="IPR011011">
    <property type="entry name" value="Znf_FYVE_PHD"/>
</dbReference>
<evidence type="ECO:0000256" key="6">
    <source>
        <dbReference type="PROSITE-ProRule" id="PRU00146"/>
    </source>
</evidence>
<keyword evidence="4" id="KW-0862">Zinc</keyword>
<feature type="compositionally biased region" description="Basic residues" evidence="8">
    <location>
        <begin position="205"/>
        <end position="217"/>
    </location>
</feature>
<dbReference type="InterPro" id="IPR019787">
    <property type="entry name" value="Znf_PHD-finger"/>
</dbReference>
<evidence type="ECO:0000256" key="4">
    <source>
        <dbReference type="ARBA" id="ARBA00022833"/>
    </source>
</evidence>
<sequence length="590" mass="64533">MSEGGENREKNDEAKLQMSELEQDDLNHEERESKRIKLDNGEESAQQIIARQPSPAPNPPKEGEPYTSSEQPPPKSPTRSVPSPKPSSPSPDIVSVPEPSKVLNVLPAATLGPIDGTDNELLEQPCSVSIGSFAPLAMKDEDIEMADGTISEAAPAPDKNESEMVKVGDVSTPAAADSPAKEKDDISSAKGKTKSALASKSQTTKGKKAPAKKGRAKTKVEELKGSKARSASVSVSVSHLYVKSTIKSSTQESRDSTPSVSTDHSQFTSPSGAPIDLNTVYCICRKPDTDDDEGLMVGCESCDGWFHASCVGLDEEMVGLLDVYICKSCERSTAQRTIYKQVCKRDGCKKSVAGSSSKFCSSQCAFRYSQAMLGAITNKTAIKQLSKALISFPRPKLGVTVEHHMPAKSETSIFSVYDDTQTQLLTLQKRQEAAQKATLRIQKRQALLHIAVDRCERLPPIAPTETEESQQKGKKRKAGRPTDDRPCGWEASLIAEDEEVEELVKGEGEEMEVVVGEREVCMLPRRKCDRHQGWQRTVAVSLDLELATLTRTYESLQENQRLIEEANQALKISEEARELFLSKKQAVKRK</sequence>
<accession>A0ABR5BPQ0</accession>
<evidence type="ECO:0000259" key="9">
    <source>
        <dbReference type="PROSITE" id="PS50016"/>
    </source>
</evidence>
<reference evidence="10 11" key="1">
    <citation type="submission" date="2015-01" db="EMBL/GenBank/DDBJ databases">
        <title>The Genome Sequence of Cryptococcus gattii EJB2.</title>
        <authorList>
            <consortium name="The Broad Institute Genomics Platform"/>
            <person name="Cuomo C."/>
            <person name="Litvintseva A."/>
            <person name="Chen Y."/>
            <person name="Heitman J."/>
            <person name="Sun S."/>
            <person name="Springer D."/>
            <person name="Dromer F."/>
            <person name="Young S."/>
            <person name="Zeng Q."/>
            <person name="Gargeya S."/>
            <person name="Abouelleil A."/>
            <person name="Alvarado L."/>
            <person name="Chapman S.B."/>
            <person name="Gainer-Dewar J."/>
            <person name="Goldberg J."/>
            <person name="Griggs A."/>
            <person name="Gujja S."/>
            <person name="Hansen M."/>
            <person name="Howarth C."/>
            <person name="Imamovic A."/>
            <person name="Larimer J."/>
            <person name="Murphy C."/>
            <person name="Naylor J."/>
            <person name="Pearson M."/>
            <person name="Priest M."/>
            <person name="Roberts A."/>
            <person name="Saif S."/>
            <person name="Shea T."/>
            <person name="Sykes S."/>
            <person name="Wortman J."/>
            <person name="Nusbaum C."/>
            <person name="Birren B."/>
        </authorList>
    </citation>
    <scope>NUCLEOTIDE SEQUENCE [LARGE SCALE GENOMIC DNA]</scope>
    <source>
        <strain evidence="10 11">EJB2</strain>
    </source>
</reference>
<feature type="region of interest" description="Disordered" evidence="8">
    <location>
        <begin position="143"/>
        <end position="228"/>
    </location>
</feature>
<dbReference type="SMART" id="SM00249">
    <property type="entry name" value="PHD"/>
    <property type="match status" value="1"/>
</dbReference>
<dbReference type="Proteomes" id="UP000054272">
    <property type="component" value="Unassembled WGS sequence"/>
</dbReference>
<dbReference type="Pfam" id="PF00628">
    <property type="entry name" value="PHD"/>
    <property type="match status" value="1"/>
</dbReference>
<evidence type="ECO:0000256" key="2">
    <source>
        <dbReference type="ARBA" id="ARBA00022723"/>
    </source>
</evidence>
<dbReference type="PROSITE" id="PS01359">
    <property type="entry name" value="ZF_PHD_1"/>
    <property type="match status" value="1"/>
</dbReference>
<keyword evidence="11" id="KW-1185">Reference proteome</keyword>
<comment type="subcellular location">
    <subcellularLocation>
        <location evidence="1">Nucleus</location>
    </subcellularLocation>
</comment>
<feature type="domain" description="PHD-type" evidence="9">
    <location>
        <begin position="279"/>
        <end position="332"/>
    </location>
</feature>
<keyword evidence="3 6" id="KW-0863">Zinc-finger</keyword>
<dbReference type="EMBL" id="KN848749">
    <property type="protein sequence ID" value="KIR77617.1"/>
    <property type="molecule type" value="Genomic_DNA"/>
</dbReference>
<feature type="compositionally biased region" description="Low complexity" evidence="8">
    <location>
        <begin position="90"/>
        <end position="99"/>
    </location>
</feature>
<evidence type="ECO:0000313" key="11">
    <source>
        <dbReference type="Proteomes" id="UP000054272"/>
    </source>
</evidence>
<keyword evidence="2" id="KW-0479">Metal-binding</keyword>
<feature type="region of interest" description="Disordered" evidence="8">
    <location>
        <begin position="459"/>
        <end position="491"/>
    </location>
</feature>
<evidence type="ECO:0000256" key="8">
    <source>
        <dbReference type="SAM" id="MobiDB-lite"/>
    </source>
</evidence>
<dbReference type="PROSITE" id="PS50016">
    <property type="entry name" value="ZF_PHD_2"/>
    <property type="match status" value="1"/>
</dbReference>
<evidence type="ECO:0000256" key="1">
    <source>
        <dbReference type="ARBA" id="ARBA00004123"/>
    </source>
</evidence>
<dbReference type="Gene3D" id="3.30.40.10">
    <property type="entry name" value="Zinc/RING finger domain, C3HC4 (zinc finger)"/>
    <property type="match status" value="1"/>
</dbReference>
<feature type="compositionally biased region" description="Basic and acidic residues" evidence="8">
    <location>
        <begin position="25"/>
        <end position="40"/>
    </location>
</feature>
<keyword evidence="5" id="KW-0539">Nucleus</keyword>
<dbReference type="PANTHER" id="PTHR46174">
    <property type="entry name" value="CXXC-TYPE ZINC FINGER PROTEIN 1"/>
    <property type="match status" value="1"/>
</dbReference>
<gene>
    <name evidence="10" type="ORF">I306_05353</name>
</gene>